<evidence type="ECO:0000313" key="1">
    <source>
        <dbReference type="EMBL" id="VVE13038.1"/>
    </source>
</evidence>
<dbReference type="AlphaFoldDB" id="A0A5E4VL41"/>
<reference evidence="1 2" key="1">
    <citation type="submission" date="2019-08" db="EMBL/GenBank/DDBJ databases">
        <authorList>
            <person name="Peeters C."/>
        </authorList>
    </citation>
    <scope>NUCLEOTIDE SEQUENCE [LARGE SCALE GENOMIC DNA]</scope>
    <source>
        <strain evidence="1 2">LMG 30175</strain>
    </source>
</reference>
<dbReference type="EMBL" id="CABPRZ010000010">
    <property type="protein sequence ID" value="VVE13038.1"/>
    <property type="molecule type" value="Genomic_DNA"/>
</dbReference>
<evidence type="ECO:0008006" key="3">
    <source>
        <dbReference type="Google" id="ProtNLM"/>
    </source>
</evidence>
<dbReference type="Proteomes" id="UP000414233">
    <property type="component" value="Unassembled WGS sequence"/>
</dbReference>
<proteinExistence type="predicted"/>
<gene>
    <name evidence="1" type="ORF">PTE30175_02656</name>
</gene>
<accession>A0A5E4VL41</accession>
<sequence>MKTTQYQDFHYRVAAVERENARWDAYYEIHRPTGNGLEKVGAYQVQTAYGFATQGFALDDAERNARADIEQGIVGYYQ</sequence>
<protein>
    <recommendedName>
        <fullName evidence="3">DRBM domain-containing protein</fullName>
    </recommendedName>
</protein>
<dbReference type="RefSeq" id="WP_150697516.1">
    <property type="nucleotide sequence ID" value="NZ_CABPRZ010000010.1"/>
</dbReference>
<keyword evidence="2" id="KW-1185">Reference proteome</keyword>
<evidence type="ECO:0000313" key="2">
    <source>
        <dbReference type="Proteomes" id="UP000414233"/>
    </source>
</evidence>
<name>A0A5E4VL41_9BURK</name>
<dbReference type="OrthoDB" id="8943077at2"/>
<organism evidence="1 2">
    <name type="scientific">Pandoraea terrae</name>
    <dbReference type="NCBI Taxonomy" id="1537710"/>
    <lineage>
        <taxon>Bacteria</taxon>
        <taxon>Pseudomonadati</taxon>
        <taxon>Pseudomonadota</taxon>
        <taxon>Betaproteobacteria</taxon>
        <taxon>Burkholderiales</taxon>
        <taxon>Burkholderiaceae</taxon>
        <taxon>Pandoraea</taxon>
    </lineage>
</organism>